<keyword evidence="2" id="KW-1185">Reference proteome</keyword>
<name>A0AAQ3TMU0_PASNO</name>
<organism evidence="1 2">
    <name type="scientific">Paspalum notatum var. saurae</name>
    <dbReference type="NCBI Taxonomy" id="547442"/>
    <lineage>
        <taxon>Eukaryota</taxon>
        <taxon>Viridiplantae</taxon>
        <taxon>Streptophyta</taxon>
        <taxon>Embryophyta</taxon>
        <taxon>Tracheophyta</taxon>
        <taxon>Spermatophyta</taxon>
        <taxon>Magnoliopsida</taxon>
        <taxon>Liliopsida</taxon>
        <taxon>Poales</taxon>
        <taxon>Poaceae</taxon>
        <taxon>PACMAD clade</taxon>
        <taxon>Panicoideae</taxon>
        <taxon>Andropogonodae</taxon>
        <taxon>Paspaleae</taxon>
        <taxon>Paspalinae</taxon>
        <taxon>Paspalum</taxon>
    </lineage>
</organism>
<evidence type="ECO:0008006" key="3">
    <source>
        <dbReference type="Google" id="ProtNLM"/>
    </source>
</evidence>
<dbReference type="InterPro" id="IPR029058">
    <property type="entry name" value="AB_hydrolase_fold"/>
</dbReference>
<reference evidence="1 2" key="1">
    <citation type="submission" date="2024-02" db="EMBL/GenBank/DDBJ databases">
        <title>High-quality chromosome-scale genome assembly of Pensacola bahiagrass (Paspalum notatum Flugge var. saurae).</title>
        <authorList>
            <person name="Vega J.M."/>
            <person name="Podio M."/>
            <person name="Orjuela J."/>
            <person name="Siena L.A."/>
            <person name="Pessino S.C."/>
            <person name="Combes M.C."/>
            <person name="Mariac C."/>
            <person name="Albertini E."/>
            <person name="Pupilli F."/>
            <person name="Ortiz J.P.A."/>
            <person name="Leblanc O."/>
        </authorList>
    </citation>
    <scope>NUCLEOTIDE SEQUENCE [LARGE SCALE GENOMIC DNA]</scope>
    <source>
        <strain evidence="1">R1</strain>
        <tissue evidence="1">Leaf</tissue>
    </source>
</reference>
<sequence length="387" mass="44186">MGGSVREEDDFTICGPKHMMLRTGPVIMLMEIDWGNEEHRRSMIACLLKSIYVLQNDQRRSVNDKLAPAWWQNFNFRLHRVLEFPCECLCCKCRQNILGANIRSFIYGAIFKYDAPPGRRHPLAPCYIIAFRGTMQNDPTVFSDMLLNLEVLTNGQLGKCRRFQLARNEVAKLLDSIDHGDGRAVAMAGTGMNPDPIVWLAGHSLGASLALDVGQHLMTSAGRNLPAFLFNPPHVSAAPVVQVLGMKEKDKKDMYTSSYKFKYVLGMTFWWSHMKRMEERFEQLSPWVPNIYVHQRDVICKGFIDYFEARRRLSKSSPEVAMVGTMLSFRDMIDAAFGKKSERAYLLPSARLWVNASTRGSAHALKQWWQQQGSDTLMLSSKVYDWS</sequence>
<accession>A0AAQ3TMU0</accession>
<protein>
    <recommendedName>
        <fullName evidence="3">Fungal lipase-like domain-containing protein</fullName>
    </recommendedName>
</protein>
<dbReference type="EMBL" id="CP144749">
    <property type="protein sequence ID" value="WVZ76994.1"/>
    <property type="molecule type" value="Genomic_DNA"/>
</dbReference>
<dbReference type="AlphaFoldDB" id="A0AAQ3TMU0"/>
<evidence type="ECO:0000313" key="2">
    <source>
        <dbReference type="Proteomes" id="UP001341281"/>
    </source>
</evidence>
<proteinExistence type="predicted"/>
<dbReference type="Proteomes" id="UP001341281">
    <property type="component" value="Chromosome 05"/>
</dbReference>
<dbReference type="PANTHER" id="PTHR31479:SF25">
    <property type="entry name" value="OS07G0527900 PROTEIN"/>
    <property type="match status" value="1"/>
</dbReference>
<evidence type="ECO:0000313" key="1">
    <source>
        <dbReference type="EMBL" id="WVZ76994.1"/>
    </source>
</evidence>
<gene>
    <name evidence="1" type="ORF">U9M48_024899</name>
</gene>
<dbReference type="Gene3D" id="3.40.50.1820">
    <property type="entry name" value="alpha/beta hydrolase"/>
    <property type="match status" value="1"/>
</dbReference>
<dbReference type="SUPFAM" id="SSF53474">
    <property type="entry name" value="alpha/beta-Hydrolases"/>
    <property type="match status" value="1"/>
</dbReference>
<dbReference type="PANTHER" id="PTHR31479">
    <property type="entry name" value="ALPHA/BETA-HYDROLASES SUPERFAMILY PROTEIN"/>
    <property type="match status" value="1"/>
</dbReference>